<feature type="binding site" evidence="10">
    <location>
        <position position="262"/>
    </location>
    <ligand>
        <name>Mn(2+)</name>
        <dbReference type="ChEBI" id="CHEBI:29035"/>
    </ligand>
</feature>
<comment type="pathway">
    <text evidence="2">Cell wall biogenesis; lipoteichoic acid biosynthesis.</text>
</comment>
<keyword evidence="5 11" id="KW-0812">Transmembrane</keyword>
<dbReference type="Pfam" id="PF00884">
    <property type="entry name" value="Sulfatase"/>
    <property type="match status" value="1"/>
</dbReference>
<dbReference type="Gene3D" id="3.40.720.10">
    <property type="entry name" value="Alkaline Phosphatase, subunit A"/>
    <property type="match status" value="1"/>
</dbReference>
<keyword evidence="9" id="KW-0479">Metal-binding</keyword>
<evidence type="ECO:0000256" key="10">
    <source>
        <dbReference type="PIRSR" id="PIRSR005091-3"/>
    </source>
</evidence>
<evidence type="ECO:0000256" key="7">
    <source>
        <dbReference type="ARBA" id="ARBA00023136"/>
    </source>
</evidence>
<dbReference type="PIRSF" id="PIRSF005091">
    <property type="entry name" value="Mmb_sulf_HI1246"/>
    <property type="match status" value="1"/>
</dbReference>
<feature type="active site" evidence="8">
    <location>
        <position position="311"/>
    </location>
</feature>
<feature type="binding site" evidence="9">
    <location>
        <position position="429"/>
    </location>
    <ligand>
        <name>substrate</name>
    </ligand>
</feature>
<dbReference type="CDD" id="cd16015">
    <property type="entry name" value="LTA_synthase"/>
    <property type="match status" value="1"/>
</dbReference>
<dbReference type="Proteomes" id="UP000269148">
    <property type="component" value="Unassembled WGS sequence"/>
</dbReference>
<dbReference type="GO" id="GO:0005886">
    <property type="term" value="C:plasma membrane"/>
    <property type="evidence" value="ECO:0007669"/>
    <property type="project" value="UniProtKB-SubCell"/>
</dbReference>
<evidence type="ECO:0000256" key="8">
    <source>
        <dbReference type="PIRSR" id="PIRSR005091-1"/>
    </source>
</evidence>
<dbReference type="EMBL" id="CP007586">
    <property type="protein sequence ID" value="AHY16489.1"/>
    <property type="molecule type" value="Genomic_DNA"/>
</dbReference>
<dbReference type="RefSeq" id="WP_003102074.1">
    <property type="nucleotide sequence ID" value="NZ_CP010783.1"/>
</dbReference>
<reference evidence="13 15" key="1">
    <citation type="journal article" date="2014" name="Genome Announc.">
        <title>Complete Genome Sequence of a Virulent Strain, Streptococcus iniae ISET0901, Isolated from Diseased Tilapia.</title>
        <authorList>
            <person name="Pridgeon J.W."/>
            <person name="Zhang D."/>
            <person name="Zhang L."/>
        </authorList>
    </citation>
    <scope>NUCLEOTIDE SEQUENCE [LARGE SCALE GENOMIC DNA]</scope>
    <source>
        <strain evidence="13 15">ISET0901</strain>
    </source>
</reference>
<evidence type="ECO:0000256" key="4">
    <source>
        <dbReference type="ARBA" id="ARBA00022475"/>
    </source>
</evidence>
<dbReference type="GO" id="GO:0046872">
    <property type="term" value="F:metal ion binding"/>
    <property type="evidence" value="ECO:0007669"/>
    <property type="project" value="UniProtKB-KW"/>
</dbReference>
<name>A0A1J0N0W5_STRIN</name>
<dbReference type="KEGG" id="siq:DQ08_08540"/>
<dbReference type="eggNOG" id="COG1368">
    <property type="taxonomic scope" value="Bacteria"/>
</dbReference>
<feature type="binding site" evidence="10">
    <location>
        <position position="489"/>
    </location>
    <ligand>
        <name>Mn(2+)</name>
        <dbReference type="ChEBI" id="CHEBI:29035"/>
    </ligand>
</feature>
<dbReference type="KEGG" id="sio:DW64_08525"/>
<comment type="subcellular location">
    <subcellularLocation>
        <location evidence="1">Cell membrane</location>
        <topology evidence="1">Multi-pass membrane protein</topology>
    </subcellularLocation>
</comment>
<dbReference type="Proteomes" id="UP000025245">
    <property type="component" value="Chromosome"/>
</dbReference>
<feature type="transmembrane region" description="Helical" evidence="11">
    <location>
        <begin position="74"/>
        <end position="97"/>
    </location>
</feature>
<evidence type="ECO:0000256" key="6">
    <source>
        <dbReference type="ARBA" id="ARBA00022989"/>
    </source>
</evidence>
<dbReference type="InterPro" id="IPR017850">
    <property type="entry name" value="Alkaline_phosphatase_core_sf"/>
</dbReference>
<dbReference type="Gene3D" id="3.30.1120.170">
    <property type="match status" value="1"/>
</dbReference>
<evidence type="ECO:0000313" key="13">
    <source>
        <dbReference type="EMBL" id="AHY16489.1"/>
    </source>
</evidence>
<protein>
    <submittedName>
        <fullName evidence="13">Alkaline phosphatase</fullName>
    </submittedName>
    <submittedName>
        <fullName evidence="14">LTA synthase family protein</fullName>
    </submittedName>
</protein>
<evidence type="ECO:0000256" key="3">
    <source>
        <dbReference type="ARBA" id="ARBA00009983"/>
    </source>
</evidence>
<feature type="transmembrane region" description="Helical" evidence="11">
    <location>
        <begin position="45"/>
        <end position="67"/>
    </location>
</feature>
<evidence type="ECO:0000313" key="16">
    <source>
        <dbReference type="Proteomes" id="UP000269148"/>
    </source>
</evidence>
<dbReference type="PANTHER" id="PTHR47371">
    <property type="entry name" value="LIPOTEICHOIC ACID SYNTHASE"/>
    <property type="match status" value="1"/>
</dbReference>
<evidence type="ECO:0000256" key="1">
    <source>
        <dbReference type="ARBA" id="ARBA00004651"/>
    </source>
</evidence>
<keyword evidence="9" id="KW-0464">Manganese</keyword>
<keyword evidence="4" id="KW-1003">Cell membrane</keyword>
<keyword evidence="15" id="KW-1185">Reference proteome</keyword>
<evidence type="ECO:0000256" key="5">
    <source>
        <dbReference type="ARBA" id="ARBA00022692"/>
    </source>
</evidence>
<organism evidence="14 16">
    <name type="scientific">Streptococcus iniae</name>
    <name type="common">Streptococcus shiloi</name>
    <dbReference type="NCBI Taxonomy" id="1346"/>
    <lineage>
        <taxon>Bacteria</taxon>
        <taxon>Bacillati</taxon>
        <taxon>Bacillota</taxon>
        <taxon>Bacilli</taxon>
        <taxon>Lactobacillales</taxon>
        <taxon>Streptococcaceae</taxon>
        <taxon>Streptococcus</taxon>
    </lineage>
</organism>
<accession>A0A1J0N0W5</accession>
<dbReference type="AlphaFoldDB" id="A0A1J0N0W5"/>
<evidence type="ECO:0000256" key="2">
    <source>
        <dbReference type="ARBA" id="ARBA00004936"/>
    </source>
</evidence>
<dbReference type="InterPro" id="IPR050448">
    <property type="entry name" value="OpgB/LTA_synthase_biosynth"/>
</dbReference>
<gene>
    <name evidence="14" type="ORF">DIY07_08645</name>
    <name evidence="13" type="ORF">DQ08_08540</name>
</gene>
<dbReference type="SUPFAM" id="SSF53649">
    <property type="entry name" value="Alkaline phosphatase-like"/>
    <property type="match status" value="1"/>
</dbReference>
<feature type="binding site" evidence="10">
    <location>
        <position position="490"/>
    </location>
    <ligand>
        <name>Mn(2+)</name>
        <dbReference type="ChEBI" id="CHEBI:29035"/>
    </ligand>
</feature>
<evidence type="ECO:0000313" key="15">
    <source>
        <dbReference type="Proteomes" id="UP000025245"/>
    </source>
</evidence>
<evidence type="ECO:0000256" key="11">
    <source>
        <dbReference type="SAM" id="Phobius"/>
    </source>
</evidence>
<keyword evidence="6 11" id="KW-1133">Transmembrane helix</keyword>
<feature type="domain" description="Sulfatase N-terminal" evidence="12">
    <location>
        <begin position="254"/>
        <end position="556"/>
    </location>
</feature>
<proteinExistence type="inferred from homology"/>
<dbReference type="PANTHER" id="PTHR47371:SF3">
    <property type="entry name" value="PHOSPHOGLYCEROL TRANSFERASE I"/>
    <property type="match status" value="1"/>
</dbReference>
<evidence type="ECO:0000313" key="14">
    <source>
        <dbReference type="EMBL" id="RLU55606.1"/>
    </source>
</evidence>
<comment type="similarity">
    <text evidence="3">Belongs to the LTA synthase family.</text>
</comment>
<feature type="transmembrane region" description="Helical" evidence="11">
    <location>
        <begin position="129"/>
        <end position="147"/>
    </location>
</feature>
<feature type="transmembrane region" description="Helical" evidence="11">
    <location>
        <begin position="159"/>
        <end position="179"/>
    </location>
</feature>
<dbReference type="GeneID" id="35765226"/>
<reference evidence="14 16" key="2">
    <citation type="submission" date="2018-06" db="EMBL/GenBank/DDBJ databases">
        <title>Mutators as drivers of adaptation in pathogenic bacteria and a risk factor for host jumps and vaccine escape.</title>
        <authorList>
            <person name="Barnes A.C."/>
            <person name="Silayeva O."/>
        </authorList>
    </citation>
    <scope>NUCLEOTIDE SEQUENCE [LARGE SCALE GENOMIC DNA]</scope>
    <source>
        <strain evidence="14 16">QMA0445</strain>
    </source>
</reference>
<dbReference type="InterPro" id="IPR000917">
    <property type="entry name" value="Sulfatase_N"/>
</dbReference>
<evidence type="ECO:0000256" key="9">
    <source>
        <dbReference type="PIRSR" id="PIRSR005091-2"/>
    </source>
</evidence>
<dbReference type="EMBL" id="QLQD01000074">
    <property type="protein sequence ID" value="RLU55606.1"/>
    <property type="molecule type" value="Genomic_DNA"/>
</dbReference>
<keyword evidence="7 11" id="KW-0472">Membrane</keyword>
<evidence type="ECO:0000259" key="12">
    <source>
        <dbReference type="Pfam" id="PF00884"/>
    </source>
</evidence>
<dbReference type="OrthoDB" id="5901192at2"/>
<sequence length="706" mass="80680">MKINFALKNITFNTRLKLISLLVGFYWLKTITAYAIDFDLGTKGLLQYILLILNPLAISIFLFSLSLYFKRKTLFLSTLLVFYLSLNMLLIANILYYREFSDFITFSTILSASKVSAGLGDSALHLLRYWDFIYILDVIAIPIFLFKNKNNLSQNLGQLRSHLMVSALAIIIFILNVTLAEIDRPQLLKRGFSNSYIVRGLGLGVFFSNDVKETYKINKIRQNASADQLDTVEQFINQHHIAPNPDYFGIAKGRNVITIHLESFQQFLIDFHLEDDKGQKHEVSPFLNSLYHHPDTLAFSNVFHQVKAGKSSDSELLMETSLFGLNQGAFFVKYGASNTQNALPHILSKKEGYTTAAFHGNDGAFWNRNNTYKQLGYQYWFDQSYLSKPTEENSFQYGLNDKVLFADSIQYLERLQQPFYTKYITATNHYPYQHLSGKESGFPHAKTKDQTINAYFSTVNYLDTSIKLFFDYLRDSGLLENSIIVLYGDHYGISHSRNPELAELLGKDKEEWTSYDNAMLQRVPYMVHIPGSQKGGIIDTFGGLIDSAPTVQHLLGLDTQTHIQLGQDLLASNRSQVVTLRTNGTFITPLVTSYGGKLYETKTGHDINEFENPYFLEIEQAKQLSAERLNISDQIQINDLLRFYTKHNLEALEPDKISYLKAFDRLKEIEAKAGDASTSLYHQKQGSTRELFKDITFQDKLTAHLQ</sequence>
<dbReference type="InterPro" id="IPR012160">
    <property type="entry name" value="LtaS-like"/>
</dbReference>
<dbReference type="STRING" id="1346.BMF34_08545"/>